<dbReference type="Gene3D" id="2.40.420.20">
    <property type="match status" value="1"/>
</dbReference>
<dbReference type="InterPro" id="IPR058627">
    <property type="entry name" value="MdtA-like_C"/>
</dbReference>
<reference evidence="6 7" key="1">
    <citation type="submission" date="2017-08" db="EMBL/GenBank/DDBJ databases">
        <title>Draft genome sequences of 64 type strains of genus Staph aureus.</title>
        <authorList>
            <person name="Cole K."/>
            <person name="Golubchik T."/>
            <person name="Russell J."/>
            <person name="Foster D."/>
            <person name="Llewelyn M."/>
            <person name="Wilson D."/>
            <person name="Crook D."/>
            <person name="Paul J."/>
        </authorList>
    </citation>
    <scope>NUCLEOTIDE SEQUENCE [LARGE SCALE GENOMIC DNA]</scope>
    <source>
        <strain evidence="6 7">DSM 29875</strain>
    </source>
</reference>
<dbReference type="GO" id="GO:1990281">
    <property type="term" value="C:efflux pump complex"/>
    <property type="evidence" value="ECO:0007669"/>
    <property type="project" value="TreeGrafter"/>
</dbReference>
<feature type="domain" description="YknX-like beta-barrel" evidence="5">
    <location>
        <begin position="191"/>
        <end position="242"/>
    </location>
</feature>
<keyword evidence="1" id="KW-0175">Coiled coil</keyword>
<evidence type="ECO:0000256" key="3">
    <source>
        <dbReference type="SAM" id="Phobius"/>
    </source>
</evidence>
<evidence type="ECO:0000313" key="6">
    <source>
        <dbReference type="EMBL" id="POA09225.1"/>
    </source>
</evidence>
<organism evidence="6 7">
    <name type="scientific">Staphylococcus argensis</name>
    <dbReference type="NCBI Taxonomy" id="1607738"/>
    <lineage>
        <taxon>Bacteria</taxon>
        <taxon>Bacillati</taxon>
        <taxon>Bacillota</taxon>
        <taxon>Bacilli</taxon>
        <taxon>Bacillales</taxon>
        <taxon>Staphylococcaceae</taxon>
        <taxon>Staphylococcus</taxon>
    </lineage>
</organism>
<dbReference type="GeneID" id="98296773"/>
<feature type="coiled-coil region" evidence="1">
    <location>
        <begin position="128"/>
        <end position="155"/>
    </location>
</feature>
<sequence length="364" mass="39712">MKNKWLWIIIAIIIVVLLGIALILKQVSGNSSKDDSSKGYDTYKMKHEDALHLEGKAAPNAVKTYTNNSQIGTFTNVQVKDGQEVKQGDPLINYDTNQGKRQQLADKVDDAQSAVNDDYQKINQEPNNNDLQKKLNQDQSALNEAQQQLSKHDKQVNDSTYASFDGKVDIKSKNDASEGQPILKLISTEPQLKSTVSEFDLDKIKEGDKVNVKVDNNGKTGKGKITKISELPTSYDKSDSAGESAGGEGEGASGNPVDNDPSGGSSNNSSKYSVMIGDIDIPVRAGFSMQADVPLKTMKLPESALTKDDKVFVVDKHHKVHKRDIQVNKANGQVYVKKGLKPGDKVLKDPKKTLNDGDKVEVSS</sequence>
<gene>
    <name evidence="6" type="ORF">CD039_00230</name>
</gene>
<dbReference type="Pfam" id="PF25990">
    <property type="entry name" value="Beta-barrel_YknX"/>
    <property type="match status" value="1"/>
</dbReference>
<comment type="caution">
    <text evidence="6">The sequence shown here is derived from an EMBL/GenBank/DDBJ whole genome shotgun (WGS) entry which is preliminary data.</text>
</comment>
<dbReference type="InterPro" id="IPR058636">
    <property type="entry name" value="Beta-barrel_YknX"/>
</dbReference>
<dbReference type="Gene3D" id="2.40.30.170">
    <property type="match status" value="1"/>
</dbReference>
<dbReference type="Proteomes" id="UP000242712">
    <property type="component" value="Unassembled WGS sequence"/>
</dbReference>
<dbReference type="Pfam" id="PF25967">
    <property type="entry name" value="RND-MFP_C"/>
    <property type="match status" value="1"/>
</dbReference>
<accession>A0A2K4FE74</accession>
<dbReference type="PANTHER" id="PTHR30469:SF15">
    <property type="entry name" value="HLYD FAMILY OF SECRETION PROTEINS"/>
    <property type="match status" value="1"/>
</dbReference>
<evidence type="ECO:0000256" key="2">
    <source>
        <dbReference type="SAM" id="MobiDB-lite"/>
    </source>
</evidence>
<feature type="region of interest" description="Disordered" evidence="2">
    <location>
        <begin position="212"/>
        <end position="271"/>
    </location>
</feature>
<keyword evidence="3" id="KW-0812">Transmembrane</keyword>
<dbReference type="OrthoDB" id="2411684at2"/>
<evidence type="ECO:0000313" key="7">
    <source>
        <dbReference type="Proteomes" id="UP000242712"/>
    </source>
</evidence>
<evidence type="ECO:0000256" key="1">
    <source>
        <dbReference type="SAM" id="Coils"/>
    </source>
</evidence>
<feature type="transmembrane region" description="Helical" evidence="3">
    <location>
        <begin position="6"/>
        <end position="24"/>
    </location>
</feature>
<keyword evidence="3" id="KW-1133">Transmembrane helix</keyword>
<proteinExistence type="predicted"/>
<dbReference type="PANTHER" id="PTHR30469">
    <property type="entry name" value="MULTIDRUG RESISTANCE PROTEIN MDTA"/>
    <property type="match status" value="1"/>
</dbReference>
<dbReference type="AlphaFoldDB" id="A0A2K4FE74"/>
<evidence type="ECO:0000259" key="5">
    <source>
        <dbReference type="Pfam" id="PF25990"/>
    </source>
</evidence>
<protein>
    <submittedName>
        <fullName evidence="6">RND transporter</fullName>
    </submittedName>
</protein>
<feature type="region of interest" description="Disordered" evidence="2">
    <location>
        <begin position="341"/>
        <end position="364"/>
    </location>
</feature>
<evidence type="ECO:0000259" key="4">
    <source>
        <dbReference type="Pfam" id="PF25967"/>
    </source>
</evidence>
<dbReference type="RefSeq" id="WP_103370650.1">
    <property type="nucleotide sequence ID" value="NZ_CBCRVO010000001.1"/>
</dbReference>
<dbReference type="EMBL" id="PPPX01000001">
    <property type="protein sequence ID" value="POA09225.1"/>
    <property type="molecule type" value="Genomic_DNA"/>
</dbReference>
<feature type="domain" description="Multidrug resistance protein MdtA-like C-terminal permuted SH3" evidence="4">
    <location>
        <begin position="301"/>
        <end position="347"/>
    </location>
</feature>
<keyword evidence="7" id="KW-1185">Reference proteome</keyword>
<dbReference type="GO" id="GO:0015562">
    <property type="term" value="F:efflux transmembrane transporter activity"/>
    <property type="evidence" value="ECO:0007669"/>
    <property type="project" value="TreeGrafter"/>
</dbReference>
<keyword evidence="3" id="KW-0472">Membrane</keyword>
<name>A0A2K4FE74_9STAP</name>